<dbReference type="OrthoDB" id="304163at2759"/>
<evidence type="ECO:0000256" key="4">
    <source>
        <dbReference type="SAM" id="Coils"/>
    </source>
</evidence>
<comment type="subcellular location">
    <subcellularLocation>
        <location evidence="1">Cytoplasm</location>
    </subcellularLocation>
</comment>
<keyword evidence="2" id="KW-0963">Cytoplasm</keyword>
<feature type="coiled-coil region" evidence="4">
    <location>
        <begin position="407"/>
        <end position="441"/>
    </location>
</feature>
<feature type="compositionally biased region" description="Basic and acidic residues" evidence="5">
    <location>
        <begin position="59"/>
        <end position="73"/>
    </location>
</feature>
<proteinExistence type="predicted"/>
<feature type="compositionally biased region" description="Basic and acidic residues" evidence="5">
    <location>
        <begin position="621"/>
        <end position="633"/>
    </location>
</feature>
<dbReference type="PANTHER" id="PTHR18875:SF8">
    <property type="entry name" value="COILED-COIL DOMAIN-CONTAINING PROTEIN 18"/>
    <property type="match status" value="1"/>
</dbReference>
<evidence type="ECO:0000256" key="2">
    <source>
        <dbReference type="ARBA" id="ARBA00022490"/>
    </source>
</evidence>
<accession>A0A8S3RXE7</accession>
<dbReference type="GO" id="GO:0005737">
    <property type="term" value="C:cytoplasm"/>
    <property type="evidence" value="ECO:0007669"/>
    <property type="project" value="UniProtKB-SubCell"/>
</dbReference>
<feature type="region of interest" description="Disordered" evidence="5">
    <location>
        <begin position="53"/>
        <end position="73"/>
    </location>
</feature>
<comment type="caution">
    <text evidence="6">The sequence shown here is derived from an EMBL/GenBank/DDBJ whole genome shotgun (WGS) entry which is preliminary data.</text>
</comment>
<dbReference type="EMBL" id="CAJPWZ010001262">
    <property type="protein sequence ID" value="CAG2211433.1"/>
    <property type="molecule type" value="Genomic_DNA"/>
</dbReference>
<keyword evidence="3 4" id="KW-0175">Coiled coil</keyword>
<organism evidence="6 7">
    <name type="scientific">Mytilus edulis</name>
    <name type="common">Blue mussel</name>
    <dbReference type="NCBI Taxonomy" id="6550"/>
    <lineage>
        <taxon>Eukaryota</taxon>
        <taxon>Metazoa</taxon>
        <taxon>Spiralia</taxon>
        <taxon>Lophotrochozoa</taxon>
        <taxon>Mollusca</taxon>
        <taxon>Bivalvia</taxon>
        <taxon>Autobranchia</taxon>
        <taxon>Pteriomorphia</taxon>
        <taxon>Mytilida</taxon>
        <taxon>Mytiloidea</taxon>
        <taxon>Mytilidae</taxon>
        <taxon>Mytilinae</taxon>
        <taxon>Mytilus</taxon>
    </lineage>
</organism>
<feature type="compositionally biased region" description="Basic residues" evidence="5">
    <location>
        <begin position="606"/>
        <end position="618"/>
    </location>
</feature>
<keyword evidence="7" id="KW-1185">Reference proteome</keyword>
<evidence type="ECO:0000256" key="3">
    <source>
        <dbReference type="ARBA" id="ARBA00023054"/>
    </source>
</evidence>
<evidence type="ECO:0000256" key="5">
    <source>
        <dbReference type="SAM" id="MobiDB-lite"/>
    </source>
</evidence>
<evidence type="ECO:0000256" key="1">
    <source>
        <dbReference type="ARBA" id="ARBA00004496"/>
    </source>
</evidence>
<gene>
    <name evidence="6" type="ORF">MEDL_25448</name>
</gene>
<name>A0A8S3RXE7_MYTED</name>
<dbReference type="PANTHER" id="PTHR18875">
    <property type="entry name" value="SARCOMA ANTIGEN NY-SAR-24/CYTOSKELETAL PROTEIN SOJO"/>
    <property type="match status" value="1"/>
</dbReference>
<dbReference type="AlphaFoldDB" id="A0A8S3RXE7"/>
<feature type="region of interest" description="Disordered" evidence="5">
    <location>
        <begin position="598"/>
        <end position="657"/>
    </location>
</feature>
<evidence type="ECO:0000313" key="7">
    <source>
        <dbReference type="Proteomes" id="UP000683360"/>
    </source>
</evidence>
<dbReference type="Proteomes" id="UP000683360">
    <property type="component" value="Unassembled WGS sequence"/>
</dbReference>
<protein>
    <submittedName>
        <fullName evidence="6">Uncharacterized protein</fullName>
    </submittedName>
</protein>
<sequence>MTELQSSDRKLKQACIDLEERTNTITKLTDALRNLEEEKGHMNSEINMLEQQLQDEQENSDKKSSRMNKLEKDTRDLRVQLEQKLEMISDYEDQIQQREQDMDQQTQLVAELDSEVKRLQITQSQAQCESDDTSKHLQKVLYESKAKEEMIEDLKDSLRSYQKLCLKCLTEIANYQCKTQEELNEKRHAVQELTETLDERQLELQQRVSQVARLDQTIKEHHNEMEQRIQKLDSTLRKYEAEIQERTVQISDLDDRLQETQLQLKETKMLYHQTDTLAQKQQIELQSKTAKLDELEKLTDRQKLQIDELKDENVEITQELRLTREQLQQQHGEFMATRRMLSQTNRENEKITREYEEIANKQQSRETDTVRLAEELGAARAREKHNQAKISSEVDQMNGEINQIKARHQEEEQFEKLQDQLEEINNEMEAKKKVVNAANESLILKDAEIARLQARMSGFERSMTSFRAIESLNQTGVGNQSVFQSSGVDIVKRPLSGESLIQGDNTRNSAEFLRTYSDFIPSKDGPSSLHSFNNRLIENGHHHFQTEDKNVDNIPHMILPESSDENFHQSGKSGGHLGNLSDAELFSAHQGLQHSALISHQNQKTTSKHSMKKGKVQKTGRSSDHLPGEHIIDPETAVGKYHSDPIEYSEEESPEKCMHDLHERLRANEIRQQMIEEQLQSLDEECDTNSV</sequence>
<reference evidence="6" key="1">
    <citation type="submission" date="2021-03" db="EMBL/GenBank/DDBJ databases">
        <authorList>
            <person name="Bekaert M."/>
        </authorList>
    </citation>
    <scope>NUCLEOTIDE SEQUENCE</scope>
</reference>
<evidence type="ECO:0000313" key="6">
    <source>
        <dbReference type="EMBL" id="CAG2211433.1"/>
    </source>
</evidence>